<dbReference type="OrthoDB" id="9801077at2"/>
<dbReference type="SUPFAM" id="SSF51445">
    <property type="entry name" value="(Trans)glycosidases"/>
    <property type="match status" value="1"/>
</dbReference>
<accession>A0A2U1BA10</accession>
<dbReference type="GO" id="GO:0004567">
    <property type="term" value="F:beta-mannosidase activity"/>
    <property type="evidence" value="ECO:0007669"/>
    <property type="project" value="UniProtKB-EC"/>
</dbReference>
<evidence type="ECO:0000259" key="6">
    <source>
        <dbReference type="Pfam" id="PF00703"/>
    </source>
</evidence>
<evidence type="ECO:0000256" key="3">
    <source>
        <dbReference type="ARBA" id="ARBA00012754"/>
    </source>
</evidence>
<dbReference type="Gene3D" id="2.60.120.260">
    <property type="entry name" value="Galactose-binding domain-like"/>
    <property type="match status" value="1"/>
</dbReference>
<comment type="caution">
    <text evidence="8">The sequence shown here is derived from an EMBL/GenBank/DDBJ whole genome shotgun (WGS) entry which is preliminary data.</text>
</comment>
<dbReference type="InterPro" id="IPR006102">
    <property type="entry name" value="Ig-like_GH2"/>
</dbReference>
<reference evidence="8 9" key="1">
    <citation type="submission" date="2018-04" db="EMBL/GenBank/DDBJ databases">
        <title>Genomic Encyclopedia of Type Strains, Phase IV (KMG-IV): sequencing the most valuable type-strain genomes for metagenomic binning, comparative biology and taxonomic classification.</title>
        <authorList>
            <person name="Goeker M."/>
        </authorList>
    </citation>
    <scope>NUCLEOTIDE SEQUENCE [LARGE SCALE GENOMIC DNA]</scope>
    <source>
        <strain evidence="8 9">DSM 14823</strain>
    </source>
</reference>
<comment type="catalytic activity">
    <reaction evidence="1">
        <text>Hydrolysis of terminal, non-reducing beta-D-mannose residues in beta-D-mannosides.</text>
        <dbReference type="EC" id="3.2.1.25"/>
    </reaction>
</comment>
<evidence type="ECO:0000256" key="2">
    <source>
        <dbReference type="ARBA" id="ARBA00007401"/>
    </source>
</evidence>
<feature type="domain" description="Glycoside hydrolase family 2 immunoglobulin-like beta-sandwich" evidence="6">
    <location>
        <begin position="195"/>
        <end position="296"/>
    </location>
</feature>
<organism evidence="8 9">
    <name type="scientific">Victivallis vadensis</name>
    <dbReference type="NCBI Taxonomy" id="172901"/>
    <lineage>
        <taxon>Bacteria</taxon>
        <taxon>Pseudomonadati</taxon>
        <taxon>Lentisphaerota</taxon>
        <taxon>Lentisphaeria</taxon>
        <taxon>Victivallales</taxon>
        <taxon>Victivallaceae</taxon>
        <taxon>Victivallis</taxon>
    </lineage>
</organism>
<proteinExistence type="inferred from homology"/>
<dbReference type="EMBL" id="QEKH01000002">
    <property type="protein sequence ID" value="PVY45499.1"/>
    <property type="molecule type" value="Genomic_DNA"/>
</dbReference>
<dbReference type="SUPFAM" id="SSF49303">
    <property type="entry name" value="beta-Galactosidase/glucuronidase domain"/>
    <property type="match status" value="1"/>
</dbReference>
<dbReference type="Pfam" id="PF00703">
    <property type="entry name" value="Glyco_hydro_2"/>
    <property type="match status" value="1"/>
</dbReference>
<dbReference type="GO" id="GO:0005975">
    <property type="term" value="P:carbohydrate metabolic process"/>
    <property type="evidence" value="ECO:0007669"/>
    <property type="project" value="InterPro"/>
</dbReference>
<dbReference type="Proteomes" id="UP000245959">
    <property type="component" value="Unassembled WGS sequence"/>
</dbReference>
<evidence type="ECO:0000256" key="5">
    <source>
        <dbReference type="ARBA" id="ARBA00023295"/>
    </source>
</evidence>
<dbReference type="InterPro" id="IPR017853">
    <property type="entry name" value="GH"/>
</dbReference>
<dbReference type="InterPro" id="IPR050887">
    <property type="entry name" value="Beta-mannosidase_GH2"/>
</dbReference>
<dbReference type="EC" id="3.2.1.25" evidence="3"/>
<name>A0A2U1BA10_9BACT</name>
<dbReference type="InterPro" id="IPR013783">
    <property type="entry name" value="Ig-like_fold"/>
</dbReference>
<protein>
    <recommendedName>
        <fullName evidence="3">beta-mannosidase</fullName>
        <ecNumber evidence="3">3.2.1.25</ecNumber>
    </recommendedName>
</protein>
<dbReference type="Gene3D" id="3.20.20.80">
    <property type="entry name" value="Glycosidases"/>
    <property type="match status" value="1"/>
</dbReference>
<dbReference type="InterPro" id="IPR008979">
    <property type="entry name" value="Galactose-bd-like_sf"/>
</dbReference>
<evidence type="ECO:0000313" key="8">
    <source>
        <dbReference type="EMBL" id="PVY45499.1"/>
    </source>
</evidence>
<dbReference type="RefSeq" id="WP_116882528.1">
    <property type="nucleotide sequence ID" value="NZ_CABMMC010000063.1"/>
</dbReference>
<keyword evidence="9" id="KW-1185">Reference proteome</keyword>
<gene>
    <name evidence="8" type="ORF">C8D82_10270</name>
</gene>
<evidence type="ECO:0000313" key="9">
    <source>
        <dbReference type="Proteomes" id="UP000245959"/>
    </source>
</evidence>
<keyword evidence="4" id="KW-0378">Hydrolase</keyword>
<evidence type="ECO:0000256" key="1">
    <source>
        <dbReference type="ARBA" id="ARBA00000829"/>
    </source>
</evidence>
<dbReference type="GO" id="GO:0006516">
    <property type="term" value="P:glycoprotein catabolic process"/>
    <property type="evidence" value="ECO:0007669"/>
    <property type="project" value="TreeGrafter"/>
</dbReference>
<evidence type="ECO:0000256" key="4">
    <source>
        <dbReference type="ARBA" id="ARBA00022801"/>
    </source>
</evidence>
<dbReference type="Pfam" id="PF22666">
    <property type="entry name" value="Glyco_hydro_2_N2"/>
    <property type="match status" value="1"/>
</dbReference>
<dbReference type="Gene3D" id="2.60.40.10">
    <property type="entry name" value="Immunoglobulins"/>
    <property type="match status" value="1"/>
</dbReference>
<comment type="similarity">
    <text evidence="2">Belongs to the glycosyl hydrolase 2 family.</text>
</comment>
<sequence>MNTWNLNGAWRLKYRKPGDEWSEIPAEVPGNVELDLMRAGVLPDLTRGNNVYRALEFEECEWLYETVFRLDALPAERLRLVFDGIDCFATIRLNGVEAGRAANMLIAHAFDVTGLAVAGENRLEVAIAPAVAEGRRLPPSPSENAFPGNWESLRVRKAPHMYGWDIAPRLVSAGIWRGVRLETVPATAFRDIYWATLEADPDSSRAKVLLAWDLIPGCAEWRKFRLSIRLSHDGETAFESVRPLFSTHGKQVIELTDARFWWPRGSGRPDRYEAELRLFDESGRILAEDRQRIGIRTVRLSRTAVTGGPGKGDFSFYVNDRRIYIKGSNWVPLDALHSRDAARLEETFAMALDLNCNMLRCWGGNVYEDHAFFELCDANGVLVWQDFSLACFLYPQDREFCDAIRAEAEFIIRKLRNHPSLALWAGNNEIDSAGFDWGPLKSDPNRWDKLSREVLAQAVQTFDPVRDYLPSSPYYAPELIAEGAPHGRKPEDHLWGPRNDFKGDFYMKSNAHFVSEIGYHGCPSPASMRDMLDPEAVWPWRENDQWLTRAVRPMPGEDGYNYRIPLMARQIAVLFDSEPQTLEEFCLASQISQAEADKFFIEKWRSEKEWRGGLLWWNVRDCWPILSDAVVDWYGRRKLAYAYIKASQRDVCTIVTEAAQGVHRPVVVNDTSRPVSGVVTIRDGESGEVLLRADFSCAAGEPARLPGIPAPAAPALWLSETRLSGDAEVGRNHYIAGPRPFELPRFRRWLKLLGYAADGFERE</sequence>
<dbReference type="GeneID" id="78293860"/>
<keyword evidence="5" id="KW-0326">Glycosidase</keyword>
<dbReference type="AlphaFoldDB" id="A0A2U1BA10"/>
<dbReference type="PANTHER" id="PTHR43730">
    <property type="entry name" value="BETA-MANNOSIDASE"/>
    <property type="match status" value="1"/>
</dbReference>
<feature type="domain" description="Beta-mannosidase-like galactose-binding" evidence="7">
    <location>
        <begin position="10"/>
        <end position="177"/>
    </location>
</feature>
<evidence type="ECO:0000259" key="7">
    <source>
        <dbReference type="Pfam" id="PF22666"/>
    </source>
</evidence>
<dbReference type="SUPFAM" id="SSF49785">
    <property type="entry name" value="Galactose-binding domain-like"/>
    <property type="match status" value="1"/>
</dbReference>
<dbReference type="PANTHER" id="PTHR43730:SF1">
    <property type="entry name" value="BETA-MANNOSIDASE"/>
    <property type="match status" value="1"/>
</dbReference>
<dbReference type="InterPro" id="IPR036156">
    <property type="entry name" value="Beta-gal/glucu_dom_sf"/>
</dbReference>
<dbReference type="InterPro" id="IPR054593">
    <property type="entry name" value="Beta-mannosidase-like_N2"/>
</dbReference>